<keyword evidence="6" id="KW-0969">Cilium</keyword>
<keyword evidence="3" id="KW-0975">Bacterial flagellum</keyword>
<gene>
    <name evidence="6" type="ORF">ACFPTO_09900</name>
</gene>
<accession>A0ABW0J806</accession>
<evidence type="ECO:0000256" key="2">
    <source>
        <dbReference type="ARBA" id="ARBA00009677"/>
    </source>
</evidence>
<keyword evidence="6" id="KW-0966">Cell projection</keyword>
<dbReference type="RefSeq" id="WP_377711181.1">
    <property type="nucleotide sequence ID" value="NZ_JBHSMP010000013.1"/>
</dbReference>
<comment type="subcellular location">
    <subcellularLocation>
        <location evidence="1">Bacterial flagellum basal body</location>
    </subcellularLocation>
</comment>
<protein>
    <submittedName>
        <fullName evidence="6">Flagellar basal body protein</fullName>
    </submittedName>
</protein>
<evidence type="ECO:0000313" key="7">
    <source>
        <dbReference type="Proteomes" id="UP001596103"/>
    </source>
</evidence>
<organism evidence="6 7">
    <name type="scientific">Paraburkholderia denitrificans</name>
    <dbReference type="NCBI Taxonomy" id="694025"/>
    <lineage>
        <taxon>Bacteria</taxon>
        <taxon>Pseudomonadati</taxon>
        <taxon>Pseudomonadota</taxon>
        <taxon>Betaproteobacteria</taxon>
        <taxon>Burkholderiales</taxon>
        <taxon>Burkholderiaceae</taxon>
        <taxon>Paraburkholderia</taxon>
    </lineage>
</organism>
<dbReference type="InterPro" id="IPR019776">
    <property type="entry name" value="Flagellar_basal_body_rod_CS"/>
</dbReference>
<name>A0ABW0J806_9BURK</name>
<dbReference type="Proteomes" id="UP001596103">
    <property type="component" value="Unassembled WGS sequence"/>
</dbReference>
<comment type="caution">
    <text evidence="6">The sequence shown here is derived from an EMBL/GenBank/DDBJ whole genome shotgun (WGS) entry which is preliminary data.</text>
</comment>
<keyword evidence="7" id="KW-1185">Reference proteome</keyword>
<dbReference type="InterPro" id="IPR001444">
    <property type="entry name" value="Flag_bb_rod_N"/>
</dbReference>
<feature type="compositionally biased region" description="Polar residues" evidence="4">
    <location>
        <begin position="117"/>
        <end position="130"/>
    </location>
</feature>
<evidence type="ECO:0000259" key="5">
    <source>
        <dbReference type="Pfam" id="PF00460"/>
    </source>
</evidence>
<reference evidence="7" key="1">
    <citation type="journal article" date="2019" name="Int. J. Syst. Evol. Microbiol.">
        <title>The Global Catalogue of Microorganisms (GCM) 10K type strain sequencing project: providing services to taxonomists for standard genome sequencing and annotation.</title>
        <authorList>
            <consortium name="The Broad Institute Genomics Platform"/>
            <consortium name="The Broad Institute Genome Sequencing Center for Infectious Disease"/>
            <person name="Wu L."/>
            <person name="Ma J."/>
        </authorList>
    </citation>
    <scope>NUCLEOTIDE SEQUENCE [LARGE SCALE GENOMIC DNA]</scope>
    <source>
        <strain evidence="7">CCUG 56042</strain>
    </source>
</reference>
<keyword evidence="6" id="KW-0282">Flagellum</keyword>
<dbReference type="PROSITE" id="PS00588">
    <property type="entry name" value="FLAGELLA_BB_ROD"/>
    <property type="match status" value="1"/>
</dbReference>
<dbReference type="Pfam" id="PF00460">
    <property type="entry name" value="Flg_bb_rod"/>
    <property type="match status" value="1"/>
</dbReference>
<dbReference type="EMBL" id="JBHSMP010000013">
    <property type="protein sequence ID" value="MFC5429112.1"/>
    <property type="molecule type" value="Genomic_DNA"/>
</dbReference>
<feature type="compositionally biased region" description="Gly residues" evidence="4">
    <location>
        <begin position="96"/>
        <end position="107"/>
    </location>
</feature>
<feature type="domain" description="Flagellar basal body rod protein N-terminal" evidence="5">
    <location>
        <begin position="11"/>
        <end position="38"/>
    </location>
</feature>
<feature type="region of interest" description="Disordered" evidence="4">
    <location>
        <begin position="96"/>
        <end position="166"/>
    </location>
</feature>
<comment type="similarity">
    <text evidence="2">Belongs to the flagella basal body rod proteins family.</text>
</comment>
<evidence type="ECO:0000256" key="1">
    <source>
        <dbReference type="ARBA" id="ARBA00004117"/>
    </source>
</evidence>
<evidence type="ECO:0000256" key="4">
    <source>
        <dbReference type="SAM" id="MobiDB-lite"/>
    </source>
</evidence>
<sequence length="207" mass="20504">MLDKLDAEFAFGREALDVRATRQALLSANIANADTPGYLARDVDFSASLSGALRRAGATGAAGSAGMAGTAGMASATGSMGSVGLAGTSNGSGISGGTGTAGMGGSNGVPLAMSQPAGVTSGMTMASTESGHMAGNAKLIPTGGPTEQYSSPVMYRNPTQPALDGNTVDLDTERVQFADNALHFESGMTVLSQQIKTMLSAITSGTS</sequence>
<evidence type="ECO:0000313" key="6">
    <source>
        <dbReference type="EMBL" id="MFC5429112.1"/>
    </source>
</evidence>
<dbReference type="PANTHER" id="PTHR30435:SF12">
    <property type="entry name" value="FLAGELLAR BASAL BODY ROD PROTEIN FLGB"/>
    <property type="match status" value="1"/>
</dbReference>
<dbReference type="PANTHER" id="PTHR30435">
    <property type="entry name" value="FLAGELLAR PROTEIN"/>
    <property type="match status" value="1"/>
</dbReference>
<evidence type="ECO:0000256" key="3">
    <source>
        <dbReference type="ARBA" id="ARBA00023143"/>
    </source>
</evidence>
<proteinExistence type="inferred from homology"/>